<dbReference type="Pfam" id="PF25669">
    <property type="entry name" value="SMP_MUG190-like"/>
    <property type="match status" value="1"/>
</dbReference>
<dbReference type="InterPro" id="IPR000008">
    <property type="entry name" value="C2_dom"/>
</dbReference>
<evidence type="ECO:0000259" key="13">
    <source>
        <dbReference type="PROSITE" id="PS50004"/>
    </source>
</evidence>
<dbReference type="AlphaFoldDB" id="A0A9N9V047"/>
<evidence type="ECO:0000256" key="2">
    <source>
        <dbReference type="ARBA" id="ARBA00022448"/>
    </source>
</evidence>
<dbReference type="PROSITE" id="PS50004">
    <property type="entry name" value="C2"/>
    <property type="match status" value="2"/>
</dbReference>
<evidence type="ECO:0000259" key="14">
    <source>
        <dbReference type="PROSITE" id="PS51847"/>
    </source>
</evidence>
<dbReference type="InterPro" id="IPR035892">
    <property type="entry name" value="C2_domain_sf"/>
</dbReference>
<comment type="caution">
    <text evidence="15">The sequence shown here is derived from an EMBL/GenBank/DDBJ whole genome shotgun (WGS) entry which is preliminary data.</text>
</comment>
<gene>
    <name evidence="15" type="ORF">CRHIZ90672A_00016758</name>
</gene>
<dbReference type="Gene3D" id="2.60.40.150">
    <property type="entry name" value="C2 domain"/>
    <property type="match status" value="2"/>
</dbReference>
<keyword evidence="10 12" id="KW-0472">Membrane</keyword>
<dbReference type="GO" id="GO:0008289">
    <property type="term" value="F:lipid binding"/>
    <property type="evidence" value="ECO:0007669"/>
    <property type="project" value="UniProtKB-KW"/>
</dbReference>
<evidence type="ECO:0000256" key="5">
    <source>
        <dbReference type="ARBA" id="ARBA00022737"/>
    </source>
</evidence>
<feature type="region of interest" description="Disordered" evidence="11">
    <location>
        <begin position="376"/>
        <end position="418"/>
    </location>
</feature>
<dbReference type="Pfam" id="PF25331">
    <property type="entry name" value="C2_Mug190_3rd"/>
    <property type="match status" value="1"/>
</dbReference>
<evidence type="ECO:0000256" key="10">
    <source>
        <dbReference type="ARBA" id="ARBA00023136"/>
    </source>
</evidence>
<keyword evidence="2" id="KW-0813">Transport</keyword>
<accession>A0A9N9V047</accession>
<keyword evidence="4 12" id="KW-0812">Transmembrane</keyword>
<keyword evidence="5" id="KW-0677">Repeat</keyword>
<feature type="transmembrane region" description="Helical" evidence="12">
    <location>
        <begin position="246"/>
        <end position="268"/>
    </location>
</feature>
<dbReference type="GO" id="GO:0005789">
    <property type="term" value="C:endoplasmic reticulum membrane"/>
    <property type="evidence" value="ECO:0007669"/>
    <property type="project" value="UniProtKB-SubCell"/>
</dbReference>
<dbReference type="CDD" id="cd21676">
    <property type="entry name" value="SMP_Mug190"/>
    <property type="match status" value="1"/>
</dbReference>
<keyword evidence="6" id="KW-0256">Endoplasmic reticulum</keyword>
<evidence type="ECO:0000256" key="12">
    <source>
        <dbReference type="SAM" id="Phobius"/>
    </source>
</evidence>
<feature type="compositionally biased region" description="Polar residues" evidence="11">
    <location>
        <begin position="39"/>
        <end position="54"/>
    </location>
</feature>
<keyword evidence="8" id="KW-0445">Lipid transport</keyword>
<organism evidence="15 16">
    <name type="scientific">Clonostachys rhizophaga</name>
    <dbReference type="NCBI Taxonomy" id="160324"/>
    <lineage>
        <taxon>Eukaryota</taxon>
        <taxon>Fungi</taxon>
        <taxon>Dikarya</taxon>
        <taxon>Ascomycota</taxon>
        <taxon>Pezizomycotina</taxon>
        <taxon>Sordariomycetes</taxon>
        <taxon>Hypocreomycetidae</taxon>
        <taxon>Hypocreales</taxon>
        <taxon>Bionectriaceae</taxon>
        <taxon>Clonostachys</taxon>
    </lineage>
</organism>
<keyword evidence="9" id="KW-0446">Lipid-binding</keyword>
<dbReference type="PANTHER" id="PTHR47348">
    <property type="entry name" value="MEIOTICALLY UP-REGULATED GENE 190 PROTEIN"/>
    <property type="match status" value="1"/>
</dbReference>
<dbReference type="SMART" id="SM00239">
    <property type="entry name" value="C2"/>
    <property type="match status" value="2"/>
</dbReference>
<dbReference type="InterPro" id="IPR057349">
    <property type="entry name" value="C2_Mug190_3rd"/>
</dbReference>
<feature type="domain" description="SMP-LTD" evidence="14">
    <location>
        <begin position="303"/>
        <end position="557"/>
    </location>
</feature>
<dbReference type="GO" id="GO:0006869">
    <property type="term" value="P:lipid transport"/>
    <property type="evidence" value="ECO:0007669"/>
    <property type="project" value="UniProtKB-KW"/>
</dbReference>
<dbReference type="CDD" id="cd04052">
    <property type="entry name" value="C2B_Tricalbin-like"/>
    <property type="match status" value="1"/>
</dbReference>
<evidence type="ECO:0000313" key="16">
    <source>
        <dbReference type="Proteomes" id="UP000696573"/>
    </source>
</evidence>
<feature type="domain" description="C2" evidence="13">
    <location>
        <begin position="555"/>
        <end position="686"/>
    </location>
</feature>
<dbReference type="PROSITE" id="PS51847">
    <property type="entry name" value="SMP"/>
    <property type="match status" value="1"/>
</dbReference>
<feature type="region of interest" description="Disordered" evidence="11">
    <location>
        <begin position="1"/>
        <end position="124"/>
    </location>
</feature>
<reference evidence="15" key="1">
    <citation type="submission" date="2021-10" db="EMBL/GenBank/DDBJ databases">
        <authorList>
            <person name="Piombo E."/>
        </authorList>
    </citation>
    <scope>NUCLEOTIDE SEQUENCE</scope>
</reference>
<dbReference type="Pfam" id="PF00168">
    <property type="entry name" value="C2"/>
    <property type="match status" value="2"/>
</dbReference>
<evidence type="ECO:0000256" key="7">
    <source>
        <dbReference type="ARBA" id="ARBA00022989"/>
    </source>
</evidence>
<name>A0A9N9V047_9HYPO</name>
<dbReference type="OrthoDB" id="419768at2759"/>
<sequence length="1209" mass="135613">MSGIDDPDERRRYQAPYSARNPIPTIARYREEKAARQQEALNNSTVDVSKTCDQPETAPNASATASSGAAPGGDQADDTSQEPGQKHTEEPQEEGAEMLKDTSEVDPAATDARLRRKNSKAWDKERAERLVTDPVTHLPITIHDFTEDALQDADVEGATPGLLHRIANRLSPRNSDEKLRLEQEHIQMGHEILVNRFPPPSFDALRQELSSIHQKGIAMGLAGAALVLFGAFILERQLPRIERRLMLTDMAILLCVATGAIGCLWALVSGVKDWVGRRVDAVFEDEVWEAQRQQIVQAATKYEKETTVWLNSLLGAMWPLVNPDLFASLGDTLEDVMQASLPKLVRMVSVDDIGQGSEAVRILGVRWLPAGAATESVTADGKVTSDESSEKSSKGSSVVKSEKTEEQTDPNADQDEADEDLISPGLLAEEGEFINLEIAFAYRTRSQSKSFKAKSKDMHIYLAFFLPGNIKIPVWVDLHGIVGTMRLRLQLTPDPPFFELCTITFLGQPKVNLSCVPLSKHGLNIMDVPLISKFVQSAVDAAMAQYVAPKSLTLDLKDMLSGEDFKKDTHGRGVLMIHIKRGYDFKMGDSAIPLVKDASSDPYVSVGWAKFGKVVSSTRIMLSEMQPCWEETFFMLVTLAELNVEERLRVQLWDSDRFSADDDLGRIEVSLTEIMSNKESHGKMWDRTDGFKALKPGDEMPGKLEWSVGYFPKARIQQCQFDKQTFDPSVRSMEQLRAKVDENAERKLREAIFKERKTGRNEDELKQQKKQELKAQQDAMIISAPPPDGYPSGIFSLQIHNITGLEVEKLSKVSSDKHLESDDEREQGHEGLPSAYCTILINHHKVYRTRTKPQNSKPFYNAGCERFIRDWHEAEVFVSVRDSRMDEDDPLLGMVHLPLYEIFKERSQVMGTWPLAGGIGHGKVRLSMVWRSVQLQAPRNLLGWDFGTVEVKPLITGHGLPDELYGSKLKLRSNLSSGKMYASKNENSWHPKSEEESVLLAVQKRYSTCVSIAFKHNRVFGDDVVAFSVLWLKDVPDEEELELELPVWKGDFKRACSNCLEAPGEKIGTLRVKLTYWAGLGMAHSAWANKDQNLRDIVEVINTAQENQDLDKIERKIGIVDAEQSSDSDSSDGERDIPDGSANDKQGPIDQIRDYKRREKALHRRHRGLMQWKIPRTAKWVKNKVEGLEKRVSGAFDRTTGQAGIETEV</sequence>
<evidence type="ECO:0000256" key="11">
    <source>
        <dbReference type="SAM" id="MobiDB-lite"/>
    </source>
</evidence>
<evidence type="ECO:0000256" key="9">
    <source>
        <dbReference type="ARBA" id="ARBA00023121"/>
    </source>
</evidence>
<keyword evidence="16" id="KW-1185">Reference proteome</keyword>
<dbReference type="SUPFAM" id="SSF49562">
    <property type="entry name" value="C2 domain (Calcium/lipid-binding domain, CaLB)"/>
    <property type="match status" value="2"/>
</dbReference>
<keyword evidence="7 12" id="KW-1133">Transmembrane helix</keyword>
<evidence type="ECO:0000256" key="8">
    <source>
        <dbReference type="ARBA" id="ARBA00023055"/>
    </source>
</evidence>
<dbReference type="InterPro" id="IPR037765">
    <property type="entry name" value="C2B_Tricalbin"/>
</dbReference>
<feature type="transmembrane region" description="Helical" evidence="12">
    <location>
        <begin position="216"/>
        <end position="234"/>
    </location>
</feature>
<feature type="region of interest" description="Disordered" evidence="11">
    <location>
        <begin position="1121"/>
        <end position="1152"/>
    </location>
</feature>
<feature type="compositionally biased region" description="Low complexity" evidence="11">
    <location>
        <begin position="57"/>
        <end position="73"/>
    </location>
</feature>
<feature type="region of interest" description="Disordered" evidence="11">
    <location>
        <begin position="755"/>
        <end position="774"/>
    </location>
</feature>
<feature type="domain" description="C2" evidence="13">
    <location>
        <begin position="776"/>
        <end position="914"/>
    </location>
</feature>
<evidence type="ECO:0008006" key="17">
    <source>
        <dbReference type="Google" id="ProtNLM"/>
    </source>
</evidence>
<feature type="compositionally biased region" description="Basic and acidic residues" evidence="11">
    <location>
        <begin position="383"/>
        <end position="393"/>
    </location>
</feature>
<protein>
    <recommendedName>
        <fullName evidence="17">Meiotically up-regulated gene 190 protein</fullName>
    </recommendedName>
</protein>
<proteinExistence type="predicted"/>
<evidence type="ECO:0000256" key="1">
    <source>
        <dbReference type="ARBA" id="ARBA00004586"/>
    </source>
</evidence>
<dbReference type="InterPro" id="IPR031468">
    <property type="entry name" value="SMP_LBD"/>
</dbReference>
<evidence type="ECO:0000256" key="3">
    <source>
        <dbReference type="ARBA" id="ARBA00022553"/>
    </source>
</evidence>
<dbReference type="PANTHER" id="PTHR47348:SF2">
    <property type="entry name" value="MEIOTICALLY UP-REGULATED 190 PROTEIN"/>
    <property type="match status" value="1"/>
</dbReference>
<dbReference type="Proteomes" id="UP000696573">
    <property type="component" value="Unassembled WGS sequence"/>
</dbReference>
<evidence type="ECO:0000313" key="15">
    <source>
        <dbReference type="EMBL" id="CAH0014370.1"/>
    </source>
</evidence>
<evidence type="ECO:0000256" key="4">
    <source>
        <dbReference type="ARBA" id="ARBA00022692"/>
    </source>
</evidence>
<dbReference type="GO" id="GO:0061817">
    <property type="term" value="P:endoplasmic reticulum-plasma membrane tethering"/>
    <property type="evidence" value="ECO:0007669"/>
    <property type="project" value="InterPro"/>
</dbReference>
<dbReference type="EMBL" id="CABFNQ020000410">
    <property type="protein sequence ID" value="CAH0014370.1"/>
    <property type="molecule type" value="Genomic_DNA"/>
</dbReference>
<comment type="subcellular location">
    <subcellularLocation>
        <location evidence="1">Endoplasmic reticulum membrane</location>
    </subcellularLocation>
</comment>
<evidence type="ECO:0000256" key="6">
    <source>
        <dbReference type="ARBA" id="ARBA00022824"/>
    </source>
</evidence>
<keyword evidence="3" id="KW-0597">Phosphoprotein</keyword>